<proteinExistence type="predicted"/>
<evidence type="ECO:0000256" key="1">
    <source>
        <dbReference type="SAM" id="MobiDB-lite"/>
    </source>
</evidence>
<protein>
    <submittedName>
        <fullName evidence="2">Uncharacterized protein</fullName>
    </submittedName>
</protein>
<accession>A0AAD8YBE6</accession>
<keyword evidence="3" id="KW-1185">Reference proteome</keyword>
<name>A0AAD8YBE6_9STRA</name>
<evidence type="ECO:0000313" key="2">
    <source>
        <dbReference type="EMBL" id="KAK1741980.1"/>
    </source>
</evidence>
<evidence type="ECO:0000313" key="3">
    <source>
        <dbReference type="Proteomes" id="UP001224775"/>
    </source>
</evidence>
<gene>
    <name evidence="2" type="ORF">QTG54_007553</name>
</gene>
<feature type="compositionally biased region" description="Polar residues" evidence="1">
    <location>
        <begin position="17"/>
        <end position="30"/>
    </location>
</feature>
<reference evidence="2" key="1">
    <citation type="submission" date="2023-06" db="EMBL/GenBank/DDBJ databases">
        <title>Survivors Of The Sea: Transcriptome response of Skeletonema marinoi to long-term dormancy.</title>
        <authorList>
            <person name="Pinder M.I.M."/>
            <person name="Kourtchenko O."/>
            <person name="Robertson E.K."/>
            <person name="Larsson T."/>
            <person name="Maumus F."/>
            <person name="Osuna-Cruz C.M."/>
            <person name="Vancaester E."/>
            <person name="Stenow R."/>
            <person name="Vandepoele K."/>
            <person name="Ploug H."/>
            <person name="Bruchert V."/>
            <person name="Godhe A."/>
            <person name="Topel M."/>
        </authorList>
    </citation>
    <scope>NUCLEOTIDE SEQUENCE</scope>
    <source>
        <strain evidence="2">R05AC</strain>
    </source>
</reference>
<sequence>MPRFGFVGDEEVPSADSPPQQKMAATSTSPARHVPTSATQREESPSSKQVDSTEQRSMVTESYTEHDDKAEIAPPEAPKPLLLHQAACRPLLNPPR</sequence>
<comment type="caution">
    <text evidence="2">The sequence shown here is derived from an EMBL/GenBank/DDBJ whole genome shotgun (WGS) entry which is preliminary data.</text>
</comment>
<dbReference type="AlphaFoldDB" id="A0AAD8YBE6"/>
<feature type="region of interest" description="Disordered" evidence="1">
    <location>
        <begin position="1"/>
        <end position="96"/>
    </location>
</feature>
<organism evidence="2 3">
    <name type="scientific">Skeletonema marinoi</name>
    <dbReference type="NCBI Taxonomy" id="267567"/>
    <lineage>
        <taxon>Eukaryota</taxon>
        <taxon>Sar</taxon>
        <taxon>Stramenopiles</taxon>
        <taxon>Ochrophyta</taxon>
        <taxon>Bacillariophyta</taxon>
        <taxon>Coscinodiscophyceae</taxon>
        <taxon>Thalassiosirophycidae</taxon>
        <taxon>Thalassiosirales</taxon>
        <taxon>Skeletonemataceae</taxon>
        <taxon>Skeletonema</taxon>
        <taxon>Skeletonema marinoi-dohrnii complex</taxon>
    </lineage>
</organism>
<dbReference type="Proteomes" id="UP001224775">
    <property type="component" value="Unassembled WGS sequence"/>
</dbReference>
<feature type="compositionally biased region" description="Polar residues" evidence="1">
    <location>
        <begin position="46"/>
        <end position="62"/>
    </location>
</feature>
<dbReference type="EMBL" id="JATAAI010000012">
    <property type="protein sequence ID" value="KAK1741980.1"/>
    <property type="molecule type" value="Genomic_DNA"/>
</dbReference>